<proteinExistence type="predicted"/>
<evidence type="ECO:0000313" key="3">
    <source>
        <dbReference type="Proteomes" id="UP001215598"/>
    </source>
</evidence>
<evidence type="ECO:0000256" key="1">
    <source>
        <dbReference type="SAM" id="MobiDB-lite"/>
    </source>
</evidence>
<accession>A0AAD7JY18</accession>
<feature type="region of interest" description="Disordered" evidence="1">
    <location>
        <begin position="1"/>
        <end position="114"/>
    </location>
</feature>
<organism evidence="2 3">
    <name type="scientific">Mycena metata</name>
    <dbReference type="NCBI Taxonomy" id="1033252"/>
    <lineage>
        <taxon>Eukaryota</taxon>
        <taxon>Fungi</taxon>
        <taxon>Dikarya</taxon>
        <taxon>Basidiomycota</taxon>
        <taxon>Agaricomycotina</taxon>
        <taxon>Agaricomycetes</taxon>
        <taxon>Agaricomycetidae</taxon>
        <taxon>Agaricales</taxon>
        <taxon>Marasmiineae</taxon>
        <taxon>Mycenaceae</taxon>
        <taxon>Mycena</taxon>
    </lineage>
</organism>
<feature type="compositionally biased region" description="Basic and acidic residues" evidence="1">
    <location>
        <begin position="69"/>
        <end position="88"/>
    </location>
</feature>
<dbReference type="AlphaFoldDB" id="A0AAD7JY18"/>
<gene>
    <name evidence="2" type="ORF">B0H16DRAFT_1713901</name>
</gene>
<name>A0AAD7JY18_9AGAR</name>
<protein>
    <submittedName>
        <fullName evidence="2">Uncharacterized protein</fullName>
    </submittedName>
</protein>
<evidence type="ECO:0000313" key="2">
    <source>
        <dbReference type="EMBL" id="KAJ7774068.1"/>
    </source>
</evidence>
<feature type="region of interest" description="Disordered" evidence="1">
    <location>
        <begin position="227"/>
        <end position="287"/>
    </location>
</feature>
<keyword evidence="3" id="KW-1185">Reference proteome</keyword>
<feature type="compositionally biased region" description="Pro residues" evidence="1">
    <location>
        <begin position="239"/>
        <end position="253"/>
    </location>
</feature>
<sequence>MPRSQENTPPDAPARRRRVLTQKVQESRNNKAAKAKALQEKKRKTTRRRILRERQNESNLVVEQPQDSEEIKELRAALARTRGERDAAEAASARPPSPRGPPPRSIARPSNMSKVTISEIRDHLELGGDENDQTWSDLRTSIRRFMDAGMLDKNQSWKGQETRRLIKVYDAIEEAHPDLERFRNQWATAYLVHESFTGQKTYTNCKRKDGTYRARNRDRRLAASRLRRIEDDGFGGDGPRPPARSPTRSPTPPSGLDDVRDGNVSPPIQARPSGSARLRSLTPLSDD</sequence>
<comment type="caution">
    <text evidence="2">The sequence shown here is derived from an EMBL/GenBank/DDBJ whole genome shotgun (WGS) entry which is preliminary data.</text>
</comment>
<dbReference type="Proteomes" id="UP001215598">
    <property type="component" value="Unassembled WGS sequence"/>
</dbReference>
<feature type="compositionally biased region" description="Basic residues" evidence="1">
    <location>
        <begin position="41"/>
        <end position="51"/>
    </location>
</feature>
<dbReference type="EMBL" id="JARKIB010000012">
    <property type="protein sequence ID" value="KAJ7774068.1"/>
    <property type="molecule type" value="Genomic_DNA"/>
</dbReference>
<reference evidence="2" key="1">
    <citation type="submission" date="2023-03" db="EMBL/GenBank/DDBJ databases">
        <title>Massive genome expansion in bonnet fungi (Mycena s.s.) driven by repeated elements and novel gene families across ecological guilds.</title>
        <authorList>
            <consortium name="Lawrence Berkeley National Laboratory"/>
            <person name="Harder C.B."/>
            <person name="Miyauchi S."/>
            <person name="Viragh M."/>
            <person name="Kuo A."/>
            <person name="Thoen E."/>
            <person name="Andreopoulos B."/>
            <person name="Lu D."/>
            <person name="Skrede I."/>
            <person name="Drula E."/>
            <person name="Henrissat B."/>
            <person name="Morin E."/>
            <person name="Kohler A."/>
            <person name="Barry K."/>
            <person name="LaButti K."/>
            <person name="Morin E."/>
            <person name="Salamov A."/>
            <person name="Lipzen A."/>
            <person name="Mereny Z."/>
            <person name="Hegedus B."/>
            <person name="Baldrian P."/>
            <person name="Stursova M."/>
            <person name="Weitz H."/>
            <person name="Taylor A."/>
            <person name="Grigoriev I.V."/>
            <person name="Nagy L.G."/>
            <person name="Martin F."/>
            <person name="Kauserud H."/>
        </authorList>
    </citation>
    <scope>NUCLEOTIDE SEQUENCE</scope>
    <source>
        <strain evidence="2">CBHHK182m</strain>
    </source>
</reference>
<feature type="compositionally biased region" description="Pro residues" evidence="1">
    <location>
        <begin position="95"/>
        <end position="104"/>
    </location>
</feature>